<evidence type="ECO:0000256" key="5">
    <source>
        <dbReference type="SAM" id="SignalP"/>
    </source>
</evidence>
<comment type="similarity">
    <text evidence="2">Belongs to the fimbrial protein family.</text>
</comment>
<evidence type="ECO:0000256" key="2">
    <source>
        <dbReference type="ARBA" id="ARBA00006671"/>
    </source>
</evidence>
<name>A0A0A2Y9L4_9PAST</name>
<dbReference type="GO" id="GO:0009289">
    <property type="term" value="C:pilus"/>
    <property type="evidence" value="ECO:0007669"/>
    <property type="project" value="UniProtKB-SubCell"/>
</dbReference>
<dbReference type="SUPFAM" id="SSF49401">
    <property type="entry name" value="Bacterial adhesins"/>
    <property type="match status" value="1"/>
</dbReference>
<accession>A0A0A2Y9L4</accession>
<dbReference type="RefSeq" id="WP_039171024.1">
    <property type="nucleotide sequence ID" value="NZ_JPXX01000003.1"/>
</dbReference>
<feature type="domain" description="Fimbrial-type adhesion" evidence="6">
    <location>
        <begin position="34"/>
        <end position="189"/>
    </location>
</feature>
<dbReference type="eggNOG" id="COG3539">
    <property type="taxonomic scope" value="Bacteria"/>
</dbReference>
<protein>
    <recommendedName>
        <fullName evidence="6">Fimbrial-type adhesion domain-containing protein</fullName>
    </recommendedName>
</protein>
<sequence>MKKLLLTTLITVGLGLSAQGAFAQDSTHVASGNINFTGKVQDMTCTIEGGADKNVVLDTVQVANFTGQGTTAAPKPFNIVLKDCIRKSGGPITNVYAYFEDEPDKVNRDGLLINKASNSPAEGVAVQLLRGDGSAIKVTDDELTQAGTQKVAYTTDNSVTFKYIARYYATAASVTAGPVQASVKYNLAYE</sequence>
<dbReference type="STRING" id="155515.JP36_00955"/>
<evidence type="ECO:0000313" key="7">
    <source>
        <dbReference type="EMBL" id="KGQ39270.1"/>
    </source>
</evidence>
<evidence type="ECO:0000313" key="8">
    <source>
        <dbReference type="Proteomes" id="UP000030539"/>
    </source>
</evidence>
<dbReference type="Pfam" id="PF00419">
    <property type="entry name" value="Fimbrial"/>
    <property type="match status" value="1"/>
</dbReference>
<evidence type="ECO:0000256" key="3">
    <source>
        <dbReference type="ARBA" id="ARBA00022729"/>
    </source>
</evidence>
<reference evidence="7 8" key="1">
    <citation type="submission" date="2014-08" db="EMBL/GenBank/DDBJ databases">
        <title>Chaperone-usher fimbriae in a diverse selection of Gallibacterium genomes.</title>
        <authorList>
            <person name="Kudirkiene E."/>
            <person name="Bager R.J."/>
            <person name="Johnson T.J."/>
            <person name="Bojesen A.M."/>
        </authorList>
    </citation>
    <scope>NUCLEOTIDE SEQUENCE [LARGE SCALE GENOMIC DNA]</scope>
    <source>
        <strain evidence="7 8">CCM5974</strain>
    </source>
</reference>
<comment type="caution">
    <text evidence="7">The sequence shown here is derived from an EMBL/GenBank/DDBJ whole genome shotgun (WGS) entry which is preliminary data.</text>
</comment>
<dbReference type="PANTHER" id="PTHR33420:SF12">
    <property type="entry name" value="FIMBRIN-LIKE PROTEIN FIMI-RELATED"/>
    <property type="match status" value="1"/>
</dbReference>
<dbReference type="Proteomes" id="UP000030539">
    <property type="component" value="Unassembled WGS sequence"/>
</dbReference>
<proteinExistence type="inferred from homology"/>
<dbReference type="PANTHER" id="PTHR33420">
    <property type="entry name" value="FIMBRIAL SUBUNIT ELFA-RELATED"/>
    <property type="match status" value="1"/>
</dbReference>
<feature type="chain" id="PRO_5001997201" description="Fimbrial-type adhesion domain-containing protein" evidence="5">
    <location>
        <begin position="24"/>
        <end position="190"/>
    </location>
</feature>
<keyword evidence="3 5" id="KW-0732">Signal</keyword>
<evidence type="ECO:0000256" key="4">
    <source>
        <dbReference type="ARBA" id="ARBA00023263"/>
    </source>
</evidence>
<dbReference type="Gene3D" id="2.60.40.1090">
    <property type="entry name" value="Fimbrial-type adhesion domain"/>
    <property type="match status" value="1"/>
</dbReference>
<evidence type="ECO:0000259" key="6">
    <source>
        <dbReference type="Pfam" id="PF00419"/>
    </source>
</evidence>
<gene>
    <name evidence="7" type="ORF">JP36_00955</name>
</gene>
<comment type="subcellular location">
    <subcellularLocation>
        <location evidence="1">Fimbrium</location>
    </subcellularLocation>
</comment>
<feature type="signal peptide" evidence="5">
    <location>
        <begin position="1"/>
        <end position="23"/>
    </location>
</feature>
<organism evidence="7 8">
    <name type="scientific">Gallibacterium genomosp. 1</name>
    <dbReference type="NCBI Taxonomy" id="155515"/>
    <lineage>
        <taxon>Bacteria</taxon>
        <taxon>Pseudomonadati</taxon>
        <taxon>Pseudomonadota</taxon>
        <taxon>Gammaproteobacteria</taxon>
        <taxon>Pasteurellales</taxon>
        <taxon>Pasteurellaceae</taxon>
        <taxon>Gallibacterium</taxon>
    </lineage>
</organism>
<dbReference type="GO" id="GO:0043709">
    <property type="term" value="P:cell adhesion involved in single-species biofilm formation"/>
    <property type="evidence" value="ECO:0007669"/>
    <property type="project" value="TreeGrafter"/>
</dbReference>
<dbReference type="InterPro" id="IPR036937">
    <property type="entry name" value="Adhesion_dom_fimbrial_sf"/>
</dbReference>
<evidence type="ECO:0000256" key="1">
    <source>
        <dbReference type="ARBA" id="ARBA00004561"/>
    </source>
</evidence>
<keyword evidence="4" id="KW-0281">Fimbrium</keyword>
<dbReference type="EMBL" id="JPXX01000003">
    <property type="protein sequence ID" value="KGQ39270.1"/>
    <property type="molecule type" value="Genomic_DNA"/>
</dbReference>
<dbReference type="InterPro" id="IPR008966">
    <property type="entry name" value="Adhesion_dom_sf"/>
</dbReference>
<dbReference type="InterPro" id="IPR050263">
    <property type="entry name" value="Bact_Fimbrial_Adh_Pro"/>
</dbReference>
<dbReference type="InterPro" id="IPR000259">
    <property type="entry name" value="Adhesion_dom_fimbrial"/>
</dbReference>
<dbReference type="AlphaFoldDB" id="A0A0A2Y9L4"/>